<evidence type="ECO:0000256" key="1">
    <source>
        <dbReference type="ARBA" id="ARBA00022737"/>
    </source>
</evidence>
<protein>
    <recommendedName>
        <fullName evidence="2">SIS domain-containing protein</fullName>
    </recommendedName>
</protein>
<feature type="domain" description="SIS" evidence="2">
    <location>
        <begin position="35"/>
        <end position="205"/>
    </location>
</feature>
<dbReference type="GO" id="GO:0097367">
    <property type="term" value="F:carbohydrate derivative binding"/>
    <property type="evidence" value="ECO:0007669"/>
    <property type="project" value="InterPro"/>
</dbReference>
<dbReference type="PROSITE" id="PS51464">
    <property type="entry name" value="SIS"/>
    <property type="match status" value="2"/>
</dbReference>
<dbReference type="InterPro" id="IPR001347">
    <property type="entry name" value="SIS_dom"/>
</dbReference>
<dbReference type="Proteomes" id="UP000006044">
    <property type="component" value="Unassembled WGS sequence"/>
</dbReference>
<keyword evidence="4" id="KW-1185">Reference proteome</keyword>
<feature type="domain" description="SIS" evidence="2">
    <location>
        <begin position="210"/>
        <end position="361"/>
    </location>
</feature>
<keyword evidence="1" id="KW-0677">Repeat</keyword>
<gene>
    <name evidence="3" type="ORF">HMPREF9448_00878</name>
</gene>
<dbReference type="InterPro" id="IPR035466">
    <property type="entry name" value="GlmS/AgaS_SIS"/>
</dbReference>
<dbReference type="OrthoDB" id="9779207at2"/>
<dbReference type="GO" id="GO:1901135">
    <property type="term" value="P:carbohydrate derivative metabolic process"/>
    <property type="evidence" value="ECO:0007669"/>
    <property type="project" value="InterPro"/>
</dbReference>
<dbReference type="EMBL" id="ADLE01000007">
    <property type="protein sequence ID" value="EJZ65148.1"/>
    <property type="molecule type" value="Genomic_DNA"/>
</dbReference>
<name>K0X1B5_9BACT</name>
<dbReference type="HOGENOM" id="CLU_012520_0_0_10"/>
<dbReference type="eggNOG" id="COG2222">
    <property type="taxonomic scope" value="Bacteria"/>
</dbReference>
<dbReference type="Gene3D" id="3.40.50.10490">
    <property type="entry name" value="Glucose-6-phosphate isomerase like protein, domain 1"/>
    <property type="match status" value="2"/>
</dbReference>
<sequence>MDLSDHKTATYCEIMQQPDVWLKAYDLVCRNEAAIQTFISNNHIGKDAEIILAGAGTSAFIGNALAGIFVEKGYSQCRAVATTDIITYPESCLPTGKPVVLISFARSGNSPESLAAVHIADKYCKKVFHIIITCNETGDLARESSRDNVLLVLLPPETNDKGLAMTSSFTTMALVSILIFNIEQLPEQKSKIEAIVTFARDILKNGEKSLSEIAARKFGRAVFLGSGALKGIAEECHLKLQELTDGLVVCKFDSFLGFRHGPKAVINKDTVLVYLCSDDEKVFHYERDLIRQINENNKVVAQIAVSPSGIVIPGVNLDCVVAATNPGELQKNEYACIPYVLVGQLLGYFKSENLGLNPDEPSVSGNISRVVEGVKIYDL</sequence>
<evidence type="ECO:0000259" key="2">
    <source>
        <dbReference type="PROSITE" id="PS51464"/>
    </source>
</evidence>
<dbReference type="InterPro" id="IPR046348">
    <property type="entry name" value="SIS_dom_sf"/>
</dbReference>
<dbReference type="PANTHER" id="PTHR10937">
    <property type="entry name" value="GLUCOSAMINE--FRUCTOSE-6-PHOSPHATE AMINOTRANSFERASE, ISOMERIZING"/>
    <property type="match status" value="1"/>
</dbReference>
<dbReference type="Pfam" id="PF01380">
    <property type="entry name" value="SIS"/>
    <property type="match status" value="1"/>
</dbReference>
<proteinExistence type="predicted"/>
<dbReference type="AlphaFoldDB" id="K0X1B5"/>
<dbReference type="RefSeq" id="WP_008861372.1">
    <property type="nucleotide sequence ID" value="NZ_JH815203.1"/>
</dbReference>
<comment type="caution">
    <text evidence="3">The sequence shown here is derived from an EMBL/GenBank/DDBJ whole genome shotgun (WGS) entry which is preliminary data.</text>
</comment>
<reference evidence="3 4" key="1">
    <citation type="submission" date="2012-08" db="EMBL/GenBank/DDBJ databases">
        <title>The Genome Sequence of Barnesiella intestinihominis YIT 11860.</title>
        <authorList>
            <consortium name="The Broad Institute Genome Sequencing Platform"/>
            <person name="Earl A."/>
            <person name="Ward D."/>
            <person name="Feldgarden M."/>
            <person name="Gevers D."/>
            <person name="Morotomi M."/>
            <person name="Walker B."/>
            <person name="Young S.K."/>
            <person name="Zeng Q."/>
            <person name="Gargeya S."/>
            <person name="Fitzgerald M."/>
            <person name="Haas B."/>
            <person name="Abouelleil A."/>
            <person name="Alvarado L."/>
            <person name="Arachchi H.M."/>
            <person name="Berlin A.M."/>
            <person name="Chapman S.B."/>
            <person name="Goldberg J."/>
            <person name="Griggs A."/>
            <person name="Gujja S."/>
            <person name="Hansen M."/>
            <person name="Howarth C."/>
            <person name="Imamovic A."/>
            <person name="Larimer J."/>
            <person name="McCowen C."/>
            <person name="Montmayeur A."/>
            <person name="Murphy C."/>
            <person name="Neiman D."/>
            <person name="Pearson M."/>
            <person name="Priest M."/>
            <person name="Roberts A."/>
            <person name="Saif S."/>
            <person name="Shea T."/>
            <person name="Sisk P."/>
            <person name="Sykes S."/>
            <person name="Wortman J."/>
            <person name="Nusbaum C."/>
            <person name="Birren B."/>
        </authorList>
    </citation>
    <scope>NUCLEOTIDE SEQUENCE [LARGE SCALE GENOMIC DNA]</scope>
    <source>
        <strain evidence="3 4">YIT 11860</strain>
    </source>
</reference>
<dbReference type="GeneID" id="77848188"/>
<organism evidence="3 4">
    <name type="scientific">Barnesiella intestinihominis YIT 11860</name>
    <dbReference type="NCBI Taxonomy" id="742726"/>
    <lineage>
        <taxon>Bacteria</taxon>
        <taxon>Pseudomonadati</taxon>
        <taxon>Bacteroidota</taxon>
        <taxon>Bacteroidia</taxon>
        <taxon>Bacteroidales</taxon>
        <taxon>Barnesiellaceae</taxon>
        <taxon>Barnesiella</taxon>
    </lineage>
</organism>
<dbReference type="PANTHER" id="PTHR10937:SF4">
    <property type="entry name" value="GLUCOSAMINE-6-PHOSPHATE DEAMINASE"/>
    <property type="match status" value="1"/>
</dbReference>
<accession>K0X1B5</accession>
<dbReference type="STRING" id="742726.HMPREF9448_00878"/>
<evidence type="ECO:0000313" key="4">
    <source>
        <dbReference type="Proteomes" id="UP000006044"/>
    </source>
</evidence>
<dbReference type="SUPFAM" id="SSF53697">
    <property type="entry name" value="SIS domain"/>
    <property type="match status" value="1"/>
</dbReference>
<dbReference type="CDD" id="cd05008">
    <property type="entry name" value="SIS_GlmS_GlmD_1"/>
    <property type="match status" value="1"/>
</dbReference>
<dbReference type="PATRIC" id="fig|742726.3.peg.942"/>
<evidence type="ECO:0000313" key="3">
    <source>
        <dbReference type="EMBL" id="EJZ65148.1"/>
    </source>
</evidence>